<dbReference type="GeneID" id="19011247"/>
<sequence length="288" mass="33213">MSINFSKLLAQEIEKKKKMKTPPSSKTTRTNENDNDEEKMRKKADELMSDEVFFAQFFTRKPIEDWDTYRVHRRDKPDEFIPGLFYVPEFIHEEEERRINRAIRTQKEAKWVESKGKRKILNVPAAPNNENTPLWINALKKALRETTAMDGQNEANHVLINEYNAPAGIDPHFDGIVYNPHVVIVTTTGRALMDFWPKESADEQKEQEPVAQILLQPRSLLIYRDEFNDTNGAYFLRHGIRHSSSDDASKAHPPSVATIIEKGEENVANLNRSALRHSIVFVKKNMGA</sequence>
<dbReference type="EMBL" id="FO082263">
    <property type="protein sequence ID" value="CCO20323.1"/>
    <property type="molecule type" value="Genomic_DNA"/>
</dbReference>
<dbReference type="AlphaFoldDB" id="K8FDB8"/>
<evidence type="ECO:0000256" key="3">
    <source>
        <dbReference type="ARBA" id="ARBA00022964"/>
    </source>
</evidence>
<dbReference type="OrthoDB" id="412814at2759"/>
<protein>
    <recommendedName>
        <fullName evidence="9">Fe2OG dioxygenase domain-containing protein</fullName>
    </recommendedName>
</protein>
<organism evidence="7 8">
    <name type="scientific">Bathycoccus prasinos</name>
    <dbReference type="NCBI Taxonomy" id="41875"/>
    <lineage>
        <taxon>Eukaryota</taxon>
        <taxon>Viridiplantae</taxon>
        <taxon>Chlorophyta</taxon>
        <taxon>Mamiellophyceae</taxon>
        <taxon>Mamiellales</taxon>
        <taxon>Bathycoccaceae</taxon>
        <taxon>Bathycoccus</taxon>
    </lineage>
</organism>
<keyword evidence="4" id="KW-0560">Oxidoreductase</keyword>
<dbReference type="GO" id="GO:0051213">
    <property type="term" value="F:dioxygenase activity"/>
    <property type="evidence" value="ECO:0007669"/>
    <property type="project" value="UniProtKB-KW"/>
</dbReference>
<dbReference type="Gene3D" id="2.60.120.590">
    <property type="entry name" value="Alpha-ketoglutarate-dependent dioxygenase AlkB-like"/>
    <property type="match status" value="1"/>
</dbReference>
<dbReference type="GO" id="GO:0046872">
    <property type="term" value="F:metal ion binding"/>
    <property type="evidence" value="ECO:0007669"/>
    <property type="project" value="UniProtKB-KW"/>
</dbReference>
<dbReference type="Proteomes" id="UP000198341">
    <property type="component" value="Chromosome 16"/>
</dbReference>
<reference evidence="7 8" key="1">
    <citation type="submission" date="2011-10" db="EMBL/GenBank/DDBJ databases">
        <authorList>
            <person name="Genoscope - CEA"/>
        </authorList>
    </citation>
    <scope>NUCLEOTIDE SEQUENCE [LARGE SCALE GENOMIC DNA]</scope>
    <source>
        <strain evidence="7 8">RCC 1105</strain>
    </source>
</reference>
<dbReference type="PANTHER" id="PTHR46030">
    <property type="entry name" value="ALPHA-KETOGLUTARATE-DEPENDENT DIOXYGENASE ALKB HOMOLOG 6"/>
    <property type="match status" value="1"/>
</dbReference>
<dbReference type="RefSeq" id="XP_007508706.1">
    <property type="nucleotide sequence ID" value="XM_007508644.1"/>
</dbReference>
<keyword evidence="8" id="KW-1185">Reference proteome</keyword>
<accession>K8FDB8</accession>
<dbReference type="InterPro" id="IPR037151">
    <property type="entry name" value="AlkB-like_sf"/>
</dbReference>
<dbReference type="InterPro" id="IPR032862">
    <property type="entry name" value="ALKBH6"/>
</dbReference>
<proteinExistence type="inferred from homology"/>
<dbReference type="KEGG" id="bpg:Bathy16g02450"/>
<evidence type="ECO:0000256" key="6">
    <source>
        <dbReference type="SAM" id="MobiDB-lite"/>
    </source>
</evidence>
<evidence type="ECO:0000256" key="2">
    <source>
        <dbReference type="ARBA" id="ARBA00022723"/>
    </source>
</evidence>
<name>K8FDB8_9CHLO</name>
<evidence type="ECO:0000256" key="5">
    <source>
        <dbReference type="ARBA" id="ARBA00023004"/>
    </source>
</evidence>
<dbReference type="PANTHER" id="PTHR46030:SF1">
    <property type="entry name" value="ALPHA-KETOGLUTARATE-DEPENDENT DIOXYGENASE ALKB HOMOLOG 6"/>
    <property type="match status" value="1"/>
</dbReference>
<evidence type="ECO:0000256" key="1">
    <source>
        <dbReference type="ARBA" id="ARBA00007879"/>
    </source>
</evidence>
<feature type="region of interest" description="Disordered" evidence="6">
    <location>
        <begin position="13"/>
        <end position="42"/>
    </location>
</feature>
<gene>
    <name evidence="7" type="ordered locus">Bathy16g02450</name>
</gene>
<dbReference type="eggNOG" id="KOG3200">
    <property type="taxonomic scope" value="Eukaryota"/>
</dbReference>
<dbReference type="SUPFAM" id="SSF51197">
    <property type="entry name" value="Clavaminate synthase-like"/>
    <property type="match status" value="1"/>
</dbReference>
<evidence type="ECO:0000313" key="8">
    <source>
        <dbReference type="Proteomes" id="UP000198341"/>
    </source>
</evidence>
<keyword evidence="3" id="KW-0223">Dioxygenase</keyword>
<comment type="similarity">
    <text evidence="1">Belongs to the alkB family.</text>
</comment>
<keyword evidence="5" id="KW-0408">Iron</keyword>
<evidence type="ECO:0000256" key="4">
    <source>
        <dbReference type="ARBA" id="ARBA00023002"/>
    </source>
</evidence>
<dbReference type="GO" id="GO:0005634">
    <property type="term" value="C:nucleus"/>
    <property type="evidence" value="ECO:0007669"/>
    <property type="project" value="TreeGrafter"/>
</dbReference>
<evidence type="ECO:0008006" key="9">
    <source>
        <dbReference type="Google" id="ProtNLM"/>
    </source>
</evidence>
<keyword evidence="2" id="KW-0479">Metal-binding</keyword>
<evidence type="ECO:0000313" key="7">
    <source>
        <dbReference type="EMBL" id="CCO20323.1"/>
    </source>
</evidence>